<gene>
    <name evidence="2" type="ORF">CHO01_06430</name>
</gene>
<dbReference type="CDD" id="cd17511">
    <property type="entry name" value="YbjN_AmyR-like"/>
    <property type="match status" value="1"/>
</dbReference>
<comment type="caution">
    <text evidence="2">The sequence shown here is derived from an EMBL/GenBank/DDBJ whole genome shotgun (WGS) entry which is preliminary data.</text>
</comment>
<dbReference type="EMBL" id="BJVQ01000005">
    <property type="protein sequence ID" value="GEL45527.1"/>
    <property type="molecule type" value="Genomic_DNA"/>
</dbReference>
<keyword evidence="3" id="KW-1185">Reference proteome</keyword>
<dbReference type="AlphaFoldDB" id="A0A511FB72"/>
<evidence type="ECO:0000256" key="1">
    <source>
        <dbReference type="SAM" id="MobiDB-lite"/>
    </source>
</evidence>
<dbReference type="Proteomes" id="UP000321723">
    <property type="component" value="Unassembled WGS sequence"/>
</dbReference>
<name>A0A511FB72_9CELL</name>
<dbReference type="Pfam" id="PF10722">
    <property type="entry name" value="YbjN"/>
    <property type="match status" value="1"/>
</dbReference>
<protein>
    <recommendedName>
        <fullName evidence="4">YbjN domain-containing protein</fullName>
    </recommendedName>
</protein>
<evidence type="ECO:0000313" key="2">
    <source>
        <dbReference type="EMBL" id="GEL45527.1"/>
    </source>
</evidence>
<accession>A0A511FB72</accession>
<evidence type="ECO:0008006" key="4">
    <source>
        <dbReference type="Google" id="ProtNLM"/>
    </source>
</evidence>
<evidence type="ECO:0000313" key="3">
    <source>
        <dbReference type="Proteomes" id="UP000321723"/>
    </source>
</evidence>
<dbReference type="InterPro" id="IPR019660">
    <property type="entry name" value="Put_sensory_transdc_reg_YbjN"/>
</dbReference>
<dbReference type="RefSeq" id="WP_146833488.1">
    <property type="nucleotide sequence ID" value="NZ_JACHDN010000001.1"/>
</dbReference>
<feature type="compositionally biased region" description="Basic residues" evidence="1">
    <location>
        <begin position="1"/>
        <end position="10"/>
    </location>
</feature>
<feature type="compositionally biased region" description="Basic and acidic residues" evidence="1">
    <location>
        <begin position="11"/>
        <end position="21"/>
    </location>
</feature>
<sequence length="190" mass="21336">MGLFRNRRPRRGADRPARGHETGPVPANPGRAGLRGGSDGAVTVDDGRPTPLSADRIVRWFERNDFHYFTDDDGDLGGLWRGRLFYFFLFGDDKEILQVRGQWNREIAIERLEEVLDACAEWNAERIWPKAYVRVRDNGMVHVVAEVSTDLEHGATDAQLSQILFCGLSTSSTFFDAIDELYPDPAAVAP</sequence>
<organism evidence="2 3">
    <name type="scientific">Cellulomonas hominis</name>
    <dbReference type="NCBI Taxonomy" id="156981"/>
    <lineage>
        <taxon>Bacteria</taxon>
        <taxon>Bacillati</taxon>
        <taxon>Actinomycetota</taxon>
        <taxon>Actinomycetes</taxon>
        <taxon>Micrococcales</taxon>
        <taxon>Cellulomonadaceae</taxon>
        <taxon>Cellulomonas</taxon>
    </lineage>
</organism>
<proteinExistence type="predicted"/>
<reference evidence="2 3" key="1">
    <citation type="submission" date="2019-07" db="EMBL/GenBank/DDBJ databases">
        <title>Whole genome shotgun sequence of Cellulomonas hominis NBRC 16055.</title>
        <authorList>
            <person name="Hosoyama A."/>
            <person name="Uohara A."/>
            <person name="Ohji S."/>
            <person name="Ichikawa N."/>
        </authorList>
    </citation>
    <scope>NUCLEOTIDE SEQUENCE [LARGE SCALE GENOMIC DNA]</scope>
    <source>
        <strain evidence="2 3">NBRC 16055</strain>
    </source>
</reference>
<dbReference type="OrthoDB" id="3256964at2"/>
<feature type="region of interest" description="Disordered" evidence="1">
    <location>
        <begin position="1"/>
        <end position="48"/>
    </location>
</feature>